<dbReference type="PANTHER" id="PTHR20857">
    <property type="entry name" value="THIAMINE-PHOSPHATE PYROPHOSPHORYLASE"/>
    <property type="match status" value="1"/>
</dbReference>
<dbReference type="GO" id="GO:0000287">
    <property type="term" value="F:magnesium ion binding"/>
    <property type="evidence" value="ECO:0007669"/>
    <property type="project" value="UniProtKB-UniRule"/>
</dbReference>
<accession>C4L8H8</accession>
<dbReference type="GO" id="GO:0004789">
    <property type="term" value="F:thiamine-phosphate diphosphorylase activity"/>
    <property type="evidence" value="ECO:0007669"/>
    <property type="project" value="UniProtKB-UniRule"/>
</dbReference>
<evidence type="ECO:0000256" key="4">
    <source>
        <dbReference type="ARBA" id="ARBA00022723"/>
    </source>
</evidence>
<comment type="catalytic activity">
    <reaction evidence="8 10 11">
        <text>2-(2-carboxy-4-methylthiazol-5-yl)ethyl phosphate + 4-amino-2-methyl-5-(diphosphooxymethyl)pyrimidine + 2 H(+) = thiamine phosphate + CO2 + diphosphate</text>
        <dbReference type="Rhea" id="RHEA:47848"/>
        <dbReference type="ChEBI" id="CHEBI:15378"/>
        <dbReference type="ChEBI" id="CHEBI:16526"/>
        <dbReference type="ChEBI" id="CHEBI:33019"/>
        <dbReference type="ChEBI" id="CHEBI:37575"/>
        <dbReference type="ChEBI" id="CHEBI:57841"/>
        <dbReference type="ChEBI" id="CHEBI:62890"/>
        <dbReference type="EC" id="2.5.1.3"/>
    </reaction>
</comment>
<evidence type="ECO:0000256" key="10">
    <source>
        <dbReference type="HAMAP-Rule" id="MF_00097"/>
    </source>
</evidence>
<dbReference type="GO" id="GO:0009228">
    <property type="term" value="P:thiamine biosynthetic process"/>
    <property type="evidence" value="ECO:0007669"/>
    <property type="project" value="UniProtKB-KW"/>
</dbReference>
<gene>
    <name evidence="10" type="primary">thiE</name>
    <name evidence="14" type="ordered locus">Tola_0218</name>
</gene>
<evidence type="ECO:0000313" key="15">
    <source>
        <dbReference type="Proteomes" id="UP000009073"/>
    </source>
</evidence>
<reference evidence="14 15" key="2">
    <citation type="journal article" date="2011" name="Stand. Genomic Sci.">
        <title>Complete genome sequence of Tolumonas auensis type strain (TA 4).</title>
        <authorList>
            <person name="Chertkov O."/>
            <person name="Copeland A."/>
            <person name="Lucas S."/>
            <person name="Lapidus A."/>
            <person name="Berry K.W."/>
            <person name="Detter J.C."/>
            <person name="Del Rio T.G."/>
            <person name="Hammon N."/>
            <person name="Dalin E."/>
            <person name="Tice H."/>
            <person name="Pitluck S."/>
            <person name="Richardson P."/>
            <person name="Bruce D."/>
            <person name="Goodwin L."/>
            <person name="Han C."/>
            <person name="Tapia R."/>
            <person name="Saunders E."/>
            <person name="Schmutz J."/>
            <person name="Brettin T."/>
            <person name="Larimer F."/>
            <person name="Land M."/>
            <person name="Hauser L."/>
            <person name="Spring S."/>
            <person name="Rohde M."/>
            <person name="Kyrpides N.C."/>
            <person name="Ivanova N."/>
            <person name="Goker M."/>
            <person name="Beller H.R."/>
            <person name="Klenk H.P."/>
            <person name="Woyke T."/>
        </authorList>
    </citation>
    <scope>NUCLEOTIDE SEQUENCE [LARGE SCALE GENOMIC DNA]</scope>
    <source>
        <strain evidence="15">DSM 9187 / TA4</strain>
    </source>
</reference>
<dbReference type="PANTHER" id="PTHR20857:SF23">
    <property type="entry name" value="THIAMINE BIOSYNTHETIC BIFUNCTIONAL ENZYME"/>
    <property type="match status" value="1"/>
</dbReference>
<evidence type="ECO:0000256" key="12">
    <source>
        <dbReference type="RuleBase" id="RU004253"/>
    </source>
</evidence>
<dbReference type="RefSeq" id="WP_012728447.1">
    <property type="nucleotide sequence ID" value="NC_012691.1"/>
</dbReference>
<protein>
    <recommendedName>
        <fullName evidence="10">Thiamine-phosphate synthase</fullName>
        <shortName evidence="10">TP synthase</shortName>
        <shortName evidence="10">TPS</shortName>
        <ecNumber evidence="10">2.5.1.3</ecNumber>
    </recommendedName>
    <alternativeName>
        <fullName evidence="10">Thiamine-phosphate pyrophosphorylase</fullName>
        <shortName evidence="10">TMP pyrophosphorylase</shortName>
        <shortName evidence="10">TMP-PPase</shortName>
    </alternativeName>
</protein>
<evidence type="ECO:0000256" key="7">
    <source>
        <dbReference type="ARBA" id="ARBA00047334"/>
    </source>
</evidence>
<dbReference type="EC" id="2.5.1.3" evidence="10"/>
<dbReference type="InterPro" id="IPR013785">
    <property type="entry name" value="Aldolase_TIM"/>
</dbReference>
<dbReference type="STRING" id="595494.Tola_0218"/>
<dbReference type="KEGG" id="tau:Tola_0218"/>
<dbReference type="OrthoDB" id="9789949at2"/>
<comment type="similarity">
    <text evidence="10 11">Belongs to the thiamine-phosphate synthase family.</text>
</comment>
<dbReference type="UniPathway" id="UPA00060">
    <property type="reaction ID" value="UER00141"/>
</dbReference>
<keyword evidence="4 10" id="KW-0479">Metal-binding</keyword>
<feature type="binding site" evidence="10">
    <location>
        <position position="166"/>
    </location>
    <ligand>
        <name>2-[(2R,5Z)-2-carboxy-4-methylthiazol-5(2H)-ylidene]ethyl phosphate</name>
        <dbReference type="ChEBI" id="CHEBI:62899"/>
    </ligand>
</feature>
<evidence type="ECO:0000259" key="13">
    <source>
        <dbReference type="Pfam" id="PF02581"/>
    </source>
</evidence>
<comment type="function">
    <text evidence="1 10">Condenses 4-methyl-5-(beta-hydroxyethyl)thiazole monophosphate (THZ-P) and 2-methyl-4-amino-5-hydroxymethyl pyrimidine pyrophosphate (HMP-PP) to form thiamine monophosphate (TMP).</text>
</comment>
<dbReference type="HOGENOM" id="CLU_018272_3_2_6"/>
<evidence type="ECO:0000256" key="3">
    <source>
        <dbReference type="ARBA" id="ARBA00022679"/>
    </source>
</evidence>
<evidence type="ECO:0000256" key="5">
    <source>
        <dbReference type="ARBA" id="ARBA00022842"/>
    </source>
</evidence>
<dbReference type="NCBIfam" id="TIGR00693">
    <property type="entry name" value="thiE"/>
    <property type="match status" value="1"/>
</dbReference>
<proteinExistence type="inferred from homology"/>
<dbReference type="Proteomes" id="UP000009073">
    <property type="component" value="Chromosome"/>
</dbReference>
<dbReference type="AlphaFoldDB" id="C4L8H8"/>
<feature type="binding site" evidence="10">
    <location>
        <begin position="186"/>
        <end position="187"/>
    </location>
    <ligand>
        <name>2-[(2R,5Z)-2-carboxy-4-methylthiazol-5(2H)-ylidene]ethyl phosphate</name>
        <dbReference type="ChEBI" id="CHEBI:62899"/>
    </ligand>
</feature>
<dbReference type="GO" id="GO:0005737">
    <property type="term" value="C:cytoplasm"/>
    <property type="evidence" value="ECO:0007669"/>
    <property type="project" value="TreeGrafter"/>
</dbReference>
<feature type="binding site" evidence="10">
    <location>
        <position position="71"/>
    </location>
    <ligand>
        <name>Mg(2+)</name>
        <dbReference type="ChEBI" id="CHEBI:18420"/>
    </ligand>
</feature>
<comment type="pathway">
    <text evidence="2 10 12">Cofactor biosynthesis; thiamine diphosphate biosynthesis; thiamine phosphate from 4-amino-2-methyl-5-diphosphomethylpyrimidine and 4-methyl-5-(2-phosphoethyl)-thiazole: step 1/1.</text>
</comment>
<dbReference type="Pfam" id="PF02581">
    <property type="entry name" value="TMP-TENI"/>
    <property type="match status" value="1"/>
</dbReference>
<feature type="binding site" evidence="10">
    <location>
        <position position="109"/>
    </location>
    <ligand>
        <name>4-amino-2-methyl-5-(diphosphooxymethyl)pyrimidine</name>
        <dbReference type="ChEBI" id="CHEBI:57841"/>
    </ligand>
</feature>
<evidence type="ECO:0000256" key="1">
    <source>
        <dbReference type="ARBA" id="ARBA00003814"/>
    </source>
</evidence>
<evidence type="ECO:0000313" key="14">
    <source>
        <dbReference type="EMBL" id="ACQ91848.1"/>
    </source>
</evidence>
<organism evidence="14 15">
    <name type="scientific">Tolumonas auensis (strain DSM 9187 / NBRC 110442 / TA 4)</name>
    <dbReference type="NCBI Taxonomy" id="595494"/>
    <lineage>
        <taxon>Bacteria</taxon>
        <taxon>Pseudomonadati</taxon>
        <taxon>Pseudomonadota</taxon>
        <taxon>Gammaproteobacteria</taxon>
        <taxon>Aeromonadales</taxon>
        <taxon>Aeromonadaceae</taxon>
        <taxon>Tolumonas</taxon>
    </lineage>
</organism>
<keyword evidence="5 10" id="KW-0460">Magnesium</keyword>
<feature type="binding site" evidence="10">
    <location>
        <position position="138"/>
    </location>
    <ligand>
        <name>4-amino-2-methyl-5-(diphosphooxymethyl)pyrimidine</name>
        <dbReference type="ChEBI" id="CHEBI:57841"/>
    </ligand>
</feature>
<dbReference type="InterPro" id="IPR022998">
    <property type="entry name" value="ThiamineP_synth_TenI"/>
</dbReference>
<dbReference type="Gene3D" id="3.20.20.70">
    <property type="entry name" value="Aldolase class I"/>
    <property type="match status" value="1"/>
</dbReference>
<dbReference type="HAMAP" id="MF_00097">
    <property type="entry name" value="TMP_synthase"/>
    <property type="match status" value="1"/>
</dbReference>
<feature type="domain" description="Thiamine phosphate synthase/TenI" evidence="13">
    <location>
        <begin position="7"/>
        <end position="189"/>
    </location>
</feature>
<reference evidence="15" key="1">
    <citation type="submission" date="2009-05" db="EMBL/GenBank/DDBJ databases">
        <title>Complete sequence of Tolumonas auensis DSM 9187.</title>
        <authorList>
            <consortium name="US DOE Joint Genome Institute"/>
            <person name="Lucas S."/>
            <person name="Copeland A."/>
            <person name="Lapidus A."/>
            <person name="Glavina del Rio T."/>
            <person name="Tice H."/>
            <person name="Bruce D."/>
            <person name="Goodwin L."/>
            <person name="Pitluck S."/>
            <person name="Chertkov O."/>
            <person name="Brettin T."/>
            <person name="Detter J.C."/>
            <person name="Han C."/>
            <person name="Larimer F."/>
            <person name="Land M."/>
            <person name="Hauser L."/>
            <person name="Kyrpides N."/>
            <person name="Mikhailova N."/>
            <person name="Spring S."/>
            <person name="Beller H."/>
        </authorList>
    </citation>
    <scope>NUCLEOTIDE SEQUENCE [LARGE SCALE GENOMIC DNA]</scope>
    <source>
        <strain evidence="15">DSM 9187 / TA4</strain>
    </source>
</reference>
<dbReference type="eggNOG" id="COG0352">
    <property type="taxonomic scope" value="Bacteria"/>
</dbReference>
<name>C4L8H8_TOLAT</name>
<sequence length="211" mass="22539">MKLDLSLYLVLDPVMCGGFDATIKLTQQVLDAGVTVIQLRAPQWKKRDWLRLSQQILPMSREARVPFLINDHIDIALACDADGVHLGQGDLPLAMARQLLGPDKILGLSISKAHHLQGDDCLLADYLGIGPVFPTGTKQDADPAIGLATFRDWMTQIHQPVVAIGGIGASETSDIIRAGADGIAVVSAICAVADPALATRTLGQLIHEARP</sequence>
<keyword evidence="3 10" id="KW-0808">Transferase</keyword>
<dbReference type="EMBL" id="CP001616">
    <property type="protein sequence ID" value="ACQ91848.1"/>
    <property type="molecule type" value="Genomic_DNA"/>
</dbReference>
<dbReference type="InterPro" id="IPR034291">
    <property type="entry name" value="TMP_synthase"/>
</dbReference>
<feature type="binding site" evidence="10">
    <location>
        <begin position="135"/>
        <end position="137"/>
    </location>
    <ligand>
        <name>2-[(2R,5Z)-2-carboxy-4-methylthiazol-5(2H)-ylidene]ethyl phosphate</name>
        <dbReference type="ChEBI" id="CHEBI:62899"/>
    </ligand>
</feature>
<evidence type="ECO:0000256" key="8">
    <source>
        <dbReference type="ARBA" id="ARBA00047851"/>
    </source>
</evidence>
<evidence type="ECO:0000256" key="2">
    <source>
        <dbReference type="ARBA" id="ARBA00005165"/>
    </source>
</evidence>
<feature type="binding site" evidence="10">
    <location>
        <position position="70"/>
    </location>
    <ligand>
        <name>4-amino-2-methyl-5-(diphosphooxymethyl)pyrimidine</name>
        <dbReference type="ChEBI" id="CHEBI:57841"/>
    </ligand>
</feature>
<feature type="binding site" evidence="10">
    <location>
        <position position="90"/>
    </location>
    <ligand>
        <name>Mg(2+)</name>
        <dbReference type="ChEBI" id="CHEBI:18420"/>
    </ligand>
</feature>
<dbReference type="InterPro" id="IPR036206">
    <property type="entry name" value="ThiamineP_synth_sf"/>
</dbReference>
<keyword evidence="6 10" id="KW-0784">Thiamine biosynthesis</keyword>
<dbReference type="FunFam" id="3.20.20.70:FF:000096">
    <property type="entry name" value="Thiamine-phosphate synthase"/>
    <property type="match status" value="1"/>
</dbReference>
<evidence type="ECO:0000256" key="9">
    <source>
        <dbReference type="ARBA" id="ARBA00047883"/>
    </source>
</evidence>
<evidence type="ECO:0000256" key="6">
    <source>
        <dbReference type="ARBA" id="ARBA00022977"/>
    </source>
</evidence>
<keyword evidence="15" id="KW-1185">Reference proteome</keyword>
<comment type="catalytic activity">
    <reaction evidence="9 10 11">
        <text>2-[(2R,5Z)-2-carboxy-4-methylthiazol-5(2H)-ylidene]ethyl phosphate + 4-amino-2-methyl-5-(diphosphooxymethyl)pyrimidine + 2 H(+) = thiamine phosphate + CO2 + diphosphate</text>
        <dbReference type="Rhea" id="RHEA:47844"/>
        <dbReference type="ChEBI" id="CHEBI:15378"/>
        <dbReference type="ChEBI" id="CHEBI:16526"/>
        <dbReference type="ChEBI" id="CHEBI:33019"/>
        <dbReference type="ChEBI" id="CHEBI:37575"/>
        <dbReference type="ChEBI" id="CHEBI:57841"/>
        <dbReference type="ChEBI" id="CHEBI:62899"/>
        <dbReference type="EC" id="2.5.1.3"/>
    </reaction>
</comment>
<comment type="catalytic activity">
    <reaction evidence="7 10 11">
        <text>4-methyl-5-(2-phosphooxyethyl)-thiazole + 4-amino-2-methyl-5-(diphosphooxymethyl)pyrimidine + H(+) = thiamine phosphate + diphosphate</text>
        <dbReference type="Rhea" id="RHEA:22328"/>
        <dbReference type="ChEBI" id="CHEBI:15378"/>
        <dbReference type="ChEBI" id="CHEBI:33019"/>
        <dbReference type="ChEBI" id="CHEBI:37575"/>
        <dbReference type="ChEBI" id="CHEBI:57841"/>
        <dbReference type="ChEBI" id="CHEBI:58296"/>
        <dbReference type="EC" id="2.5.1.3"/>
    </reaction>
</comment>
<dbReference type="SUPFAM" id="SSF51391">
    <property type="entry name" value="Thiamin phosphate synthase"/>
    <property type="match status" value="1"/>
</dbReference>
<evidence type="ECO:0000256" key="11">
    <source>
        <dbReference type="RuleBase" id="RU003826"/>
    </source>
</evidence>
<comment type="caution">
    <text evidence="10">Lacks conserved residue(s) required for the propagation of feature annotation.</text>
</comment>
<comment type="cofactor">
    <cofactor evidence="10">
        <name>Mg(2+)</name>
        <dbReference type="ChEBI" id="CHEBI:18420"/>
    </cofactor>
    <text evidence="10">Binds 1 Mg(2+) ion per subunit.</text>
</comment>
<dbReference type="GO" id="GO:0009229">
    <property type="term" value="P:thiamine diphosphate biosynthetic process"/>
    <property type="evidence" value="ECO:0007669"/>
    <property type="project" value="UniProtKB-UniRule"/>
</dbReference>
<dbReference type="CDD" id="cd00564">
    <property type="entry name" value="TMP_TenI"/>
    <property type="match status" value="1"/>
</dbReference>